<comment type="caution">
    <text evidence="1">The sequence shown here is derived from an EMBL/GenBank/DDBJ whole genome shotgun (WGS) entry which is preliminary data.</text>
</comment>
<sequence length="234" mass="26906">MVGEVRGFNAEKLNGFLKERLNYIDSDIDTLTAQKVNDNTEYLLILVLFFLFLIVKPTKKYIHVIVEQPVATSVKNLSNTFSQMTVVDNLEIARKNSEAMGNFTRIRLRDYLGMGLQRVYKIDWENTSSAIKFFNSGYDPRTITFASPDILKGNFGYYVPSASDDLHSFVCAMYILRNPSEMPVIHRGDLSSKSRVIKEYWNDKLKGPLWAEMVNAAADKNYDLLTKCYYIFTK</sequence>
<protein>
    <submittedName>
        <fullName evidence="1">35355_t:CDS:1</fullName>
    </submittedName>
</protein>
<name>A0ABN7VB54_GIGMA</name>
<evidence type="ECO:0000313" key="2">
    <source>
        <dbReference type="Proteomes" id="UP000789901"/>
    </source>
</evidence>
<accession>A0ABN7VB54</accession>
<dbReference type="Proteomes" id="UP000789901">
    <property type="component" value="Unassembled WGS sequence"/>
</dbReference>
<evidence type="ECO:0000313" key="1">
    <source>
        <dbReference type="EMBL" id="CAG8753045.1"/>
    </source>
</evidence>
<dbReference type="EMBL" id="CAJVQB010012134">
    <property type="protein sequence ID" value="CAG8753045.1"/>
    <property type="molecule type" value="Genomic_DNA"/>
</dbReference>
<gene>
    <name evidence="1" type="ORF">GMARGA_LOCUS16613</name>
</gene>
<keyword evidence="2" id="KW-1185">Reference proteome</keyword>
<proteinExistence type="predicted"/>
<reference evidence="1 2" key="1">
    <citation type="submission" date="2021-06" db="EMBL/GenBank/DDBJ databases">
        <authorList>
            <person name="Kallberg Y."/>
            <person name="Tangrot J."/>
            <person name="Rosling A."/>
        </authorList>
    </citation>
    <scope>NUCLEOTIDE SEQUENCE [LARGE SCALE GENOMIC DNA]</scope>
    <source>
        <strain evidence="1 2">120-4 pot B 10/14</strain>
    </source>
</reference>
<organism evidence="1 2">
    <name type="scientific">Gigaspora margarita</name>
    <dbReference type="NCBI Taxonomy" id="4874"/>
    <lineage>
        <taxon>Eukaryota</taxon>
        <taxon>Fungi</taxon>
        <taxon>Fungi incertae sedis</taxon>
        <taxon>Mucoromycota</taxon>
        <taxon>Glomeromycotina</taxon>
        <taxon>Glomeromycetes</taxon>
        <taxon>Diversisporales</taxon>
        <taxon>Gigasporaceae</taxon>
        <taxon>Gigaspora</taxon>
    </lineage>
</organism>